<evidence type="ECO:0000313" key="1">
    <source>
        <dbReference type="EMBL" id="MEJ8657899.1"/>
    </source>
</evidence>
<accession>A0ACC6QI15</accession>
<dbReference type="EMBL" id="JBBKAI010000002">
    <property type="protein sequence ID" value="MEJ8657899.1"/>
    <property type="molecule type" value="Genomic_DNA"/>
</dbReference>
<sequence length="46" mass="4450">MLGRTASCGSGGAIRVGRSGRSNQIEVGVVFTGGGAVAGGAVEPRF</sequence>
<gene>
    <name evidence="1" type="ORF">WKI58_15420</name>
</gene>
<name>A0ACC6QI15_9ACTN</name>
<evidence type="ECO:0000313" key="2">
    <source>
        <dbReference type="Proteomes" id="UP001375539"/>
    </source>
</evidence>
<proteinExistence type="predicted"/>
<protein>
    <submittedName>
        <fullName evidence="1">Uncharacterized protein</fullName>
    </submittedName>
</protein>
<keyword evidence="2" id="KW-1185">Reference proteome</keyword>
<dbReference type="Proteomes" id="UP001375539">
    <property type="component" value="Unassembled WGS sequence"/>
</dbReference>
<reference evidence="1" key="1">
    <citation type="submission" date="2024-03" db="EMBL/GenBank/DDBJ databases">
        <title>Novel Streptomyces species of biotechnological and ecological value are a feature of Machair soil.</title>
        <authorList>
            <person name="Prole J.R."/>
            <person name="Goodfellow M."/>
            <person name="Allenby N."/>
            <person name="Ward A.C."/>
        </authorList>
    </citation>
    <scope>NUCLEOTIDE SEQUENCE</scope>
    <source>
        <strain evidence="1">MS1.AVA.4</strain>
    </source>
</reference>
<comment type="caution">
    <text evidence="1">The sequence shown here is derived from an EMBL/GenBank/DDBJ whole genome shotgun (WGS) entry which is preliminary data.</text>
</comment>
<organism evidence="1 2">
    <name type="scientific">Streptomyces pratisoli</name>
    <dbReference type="NCBI Taxonomy" id="3139917"/>
    <lineage>
        <taxon>Bacteria</taxon>
        <taxon>Bacillati</taxon>
        <taxon>Actinomycetota</taxon>
        <taxon>Actinomycetes</taxon>
        <taxon>Kitasatosporales</taxon>
        <taxon>Streptomycetaceae</taxon>
        <taxon>Streptomyces</taxon>
    </lineage>
</organism>